<dbReference type="GO" id="GO:0046872">
    <property type="term" value="F:metal ion binding"/>
    <property type="evidence" value="ECO:0007669"/>
    <property type="project" value="UniProtKB-KW"/>
</dbReference>
<keyword evidence="1" id="KW-0479">Metal-binding</keyword>
<dbReference type="Pfam" id="PF13669">
    <property type="entry name" value="Glyoxalase_4"/>
    <property type="match status" value="1"/>
</dbReference>
<dbReference type="AlphaFoldDB" id="A0A0F9REY3"/>
<proteinExistence type="predicted"/>
<evidence type="ECO:0000256" key="1">
    <source>
        <dbReference type="ARBA" id="ARBA00022723"/>
    </source>
</evidence>
<protein>
    <recommendedName>
        <fullName evidence="2">VOC domain-containing protein</fullName>
    </recommendedName>
</protein>
<organism evidence="3">
    <name type="scientific">marine sediment metagenome</name>
    <dbReference type="NCBI Taxonomy" id="412755"/>
    <lineage>
        <taxon>unclassified sequences</taxon>
        <taxon>metagenomes</taxon>
        <taxon>ecological metagenomes</taxon>
    </lineage>
</organism>
<reference evidence="3" key="1">
    <citation type="journal article" date="2015" name="Nature">
        <title>Complex archaea that bridge the gap between prokaryotes and eukaryotes.</title>
        <authorList>
            <person name="Spang A."/>
            <person name="Saw J.H."/>
            <person name="Jorgensen S.L."/>
            <person name="Zaremba-Niedzwiedzka K."/>
            <person name="Martijn J."/>
            <person name="Lind A.E."/>
            <person name="van Eijk R."/>
            <person name="Schleper C."/>
            <person name="Guy L."/>
            <person name="Ettema T.J."/>
        </authorList>
    </citation>
    <scope>NUCLEOTIDE SEQUENCE</scope>
</reference>
<gene>
    <name evidence="3" type="ORF">LCGC14_0585910</name>
</gene>
<dbReference type="PANTHER" id="PTHR43048:SF3">
    <property type="entry name" value="METHYLMALONYL-COA EPIMERASE, MITOCHONDRIAL"/>
    <property type="match status" value="1"/>
</dbReference>
<dbReference type="Gene3D" id="3.10.180.10">
    <property type="entry name" value="2,3-Dihydroxybiphenyl 1,2-Dioxygenase, domain 1"/>
    <property type="match status" value="1"/>
</dbReference>
<dbReference type="InterPro" id="IPR051785">
    <property type="entry name" value="MMCE/EMCE_epimerase"/>
</dbReference>
<dbReference type="InterPro" id="IPR029068">
    <property type="entry name" value="Glyas_Bleomycin-R_OHBP_Dase"/>
</dbReference>
<evidence type="ECO:0000313" key="3">
    <source>
        <dbReference type="EMBL" id="KKN55070.1"/>
    </source>
</evidence>
<dbReference type="GO" id="GO:0046491">
    <property type="term" value="P:L-methylmalonyl-CoA metabolic process"/>
    <property type="evidence" value="ECO:0007669"/>
    <property type="project" value="TreeGrafter"/>
</dbReference>
<dbReference type="SUPFAM" id="SSF54593">
    <property type="entry name" value="Glyoxalase/Bleomycin resistance protein/Dihydroxybiphenyl dioxygenase"/>
    <property type="match status" value="1"/>
</dbReference>
<dbReference type="GO" id="GO:0004493">
    <property type="term" value="F:methylmalonyl-CoA epimerase activity"/>
    <property type="evidence" value="ECO:0007669"/>
    <property type="project" value="TreeGrafter"/>
</dbReference>
<accession>A0A0F9REY3</accession>
<feature type="domain" description="VOC" evidence="2">
    <location>
        <begin position="12"/>
        <end position="148"/>
    </location>
</feature>
<name>A0A0F9REY3_9ZZZZ</name>
<dbReference type="EMBL" id="LAZR01000901">
    <property type="protein sequence ID" value="KKN55070.1"/>
    <property type="molecule type" value="Genomic_DNA"/>
</dbReference>
<sequence>MEDLNINFGNLKVDQLGFVFKDIEKQAEIMQSLFGFSKFIFGRPETHTIQYRGNKSQLTSQLAFSRLGNTQIELIKWIDGECSYKEFLDQGKEGLHHIAVYVVDTDSYIEEFKKKGIEILQFGQVLNVRFTYLDTKETFGFIVELLEQIRRRKKRKK</sequence>
<dbReference type="PANTHER" id="PTHR43048">
    <property type="entry name" value="METHYLMALONYL-COA EPIMERASE"/>
    <property type="match status" value="1"/>
</dbReference>
<evidence type="ECO:0000259" key="2">
    <source>
        <dbReference type="PROSITE" id="PS51819"/>
    </source>
</evidence>
<dbReference type="PROSITE" id="PS51819">
    <property type="entry name" value="VOC"/>
    <property type="match status" value="1"/>
</dbReference>
<dbReference type="InterPro" id="IPR037523">
    <property type="entry name" value="VOC_core"/>
</dbReference>
<comment type="caution">
    <text evidence="3">The sequence shown here is derived from an EMBL/GenBank/DDBJ whole genome shotgun (WGS) entry which is preliminary data.</text>
</comment>